<dbReference type="GO" id="GO:0008033">
    <property type="term" value="P:tRNA processing"/>
    <property type="evidence" value="ECO:0007669"/>
    <property type="project" value="UniProtKB-KW"/>
</dbReference>
<dbReference type="EMBL" id="UINC01064594">
    <property type="protein sequence ID" value="SVB93412.1"/>
    <property type="molecule type" value="Genomic_DNA"/>
</dbReference>
<evidence type="ECO:0000256" key="2">
    <source>
        <dbReference type="ARBA" id="ARBA00022722"/>
    </source>
</evidence>
<keyword evidence="1" id="KW-0819">tRNA processing</keyword>
<proteinExistence type="inferred from homology"/>
<keyword evidence="4" id="KW-0378">Hydrolase</keyword>
<dbReference type="GO" id="GO:0000049">
    <property type="term" value="F:tRNA binding"/>
    <property type="evidence" value="ECO:0007669"/>
    <property type="project" value="InterPro"/>
</dbReference>
<dbReference type="Gene3D" id="3.30.230.10">
    <property type="match status" value="1"/>
</dbReference>
<protein>
    <submittedName>
        <fullName evidence="6">Uncharacterized protein</fullName>
    </submittedName>
</protein>
<evidence type="ECO:0000256" key="3">
    <source>
        <dbReference type="ARBA" id="ARBA00022759"/>
    </source>
</evidence>
<dbReference type="HAMAP" id="MF_00227">
    <property type="entry name" value="RNase_P"/>
    <property type="match status" value="1"/>
</dbReference>
<sequence>MIKLKNLESNFQFKKLLTQKKIITDYFSIYFGKNLSRENNNKLNISFIMKKKIGSSVIRNKIKRRLRSAIQKRLKDKKFIDINYSYIIFGKSKTFTEKYSIISEELDKTFFKINQINN</sequence>
<dbReference type="InterPro" id="IPR020568">
    <property type="entry name" value="Ribosomal_Su5_D2-typ_SF"/>
</dbReference>
<gene>
    <name evidence="6" type="ORF">METZ01_LOCUS246266</name>
</gene>
<evidence type="ECO:0000256" key="4">
    <source>
        <dbReference type="ARBA" id="ARBA00022801"/>
    </source>
</evidence>
<keyword evidence="3" id="KW-0255">Endonuclease</keyword>
<accession>A0A382I260</accession>
<evidence type="ECO:0000313" key="6">
    <source>
        <dbReference type="EMBL" id="SVB93412.1"/>
    </source>
</evidence>
<evidence type="ECO:0000256" key="1">
    <source>
        <dbReference type="ARBA" id="ARBA00022694"/>
    </source>
</evidence>
<dbReference type="AlphaFoldDB" id="A0A382I260"/>
<keyword evidence="2" id="KW-0540">Nuclease</keyword>
<evidence type="ECO:0000256" key="5">
    <source>
        <dbReference type="ARBA" id="ARBA00022884"/>
    </source>
</evidence>
<dbReference type="GO" id="GO:0004526">
    <property type="term" value="F:ribonuclease P activity"/>
    <property type="evidence" value="ECO:0007669"/>
    <property type="project" value="InterPro"/>
</dbReference>
<keyword evidence="5" id="KW-0694">RNA-binding</keyword>
<dbReference type="InterPro" id="IPR000100">
    <property type="entry name" value="RNase_P"/>
</dbReference>
<dbReference type="InterPro" id="IPR014721">
    <property type="entry name" value="Ribsml_uS5_D2-typ_fold_subgr"/>
</dbReference>
<dbReference type="SUPFAM" id="SSF54211">
    <property type="entry name" value="Ribosomal protein S5 domain 2-like"/>
    <property type="match status" value="1"/>
</dbReference>
<organism evidence="6">
    <name type="scientific">marine metagenome</name>
    <dbReference type="NCBI Taxonomy" id="408172"/>
    <lineage>
        <taxon>unclassified sequences</taxon>
        <taxon>metagenomes</taxon>
        <taxon>ecological metagenomes</taxon>
    </lineage>
</organism>
<name>A0A382I260_9ZZZZ</name>
<dbReference type="Pfam" id="PF00825">
    <property type="entry name" value="Ribonuclease_P"/>
    <property type="match status" value="1"/>
</dbReference>
<reference evidence="6" key="1">
    <citation type="submission" date="2018-05" db="EMBL/GenBank/DDBJ databases">
        <authorList>
            <person name="Lanie J.A."/>
            <person name="Ng W.-L."/>
            <person name="Kazmierczak K.M."/>
            <person name="Andrzejewski T.M."/>
            <person name="Davidsen T.M."/>
            <person name="Wayne K.J."/>
            <person name="Tettelin H."/>
            <person name="Glass J.I."/>
            <person name="Rusch D."/>
            <person name="Podicherti R."/>
            <person name="Tsui H.-C.T."/>
            <person name="Winkler M.E."/>
        </authorList>
    </citation>
    <scope>NUCLEOTIDE SEQUENCE</scope>
</reference>